<gene>
    <name evidence="1" type="ORF">KUV23_06650</name>
</gene>
<reference evidence="1 2" key="1">
    <citation type="submission" date="2021-06" db="EMBL/GenBank/DDBJ databases">
        <title>44 bacteria genomes isolated from Dapeng, Shenzhen.</title>
        <authorList>
            <person name="Zheng W."/>
            <person name="Yu S."/>
            <person name="Huang Y."/>
        </authorList>
    </citation>
    <scope>NUCLEOTIDE SEQUENCE [LARGE SCALE GENOMIC DNA]</scope>
    <source>
        <strain evidence="1 2">DP5N14-6</strain>
    </source>
</reference>
<keyword evidence="2" id="KW-1185">Reference proteome</keyword>
<evidence type="ECO:0000313" key="1">
    <source>
        <dbReference type="EMBL" id="MBY5950644.1"/>
    </source>
</evidence>
<dbReference type="GO" id="GO:0032259">
    <property type="term" value="P:methylation"/>
    <property type="evidence" value="ECO:0007669"/>
    <property type="project" value="UniProtKB-KW"/>
</dbReference>
<sequence>MAKKSLNKNLHKASKAKEDEFYTQLPDIERELKYYKKHFKGKVVYCNCDDPRISNFFHYFSYNFEKLGLKKLITTCYKNQSMDLFSKHDTEQAIYLEYNGDKNNNRIPDPDEIGIVPLKGNGDFRSKESIELLKQANIVVTNPPFSLFREYVNQLVEYDKKFLVIGNINAISYKECFELIKSDKMWLGYNTVRHFGRPDGSMYETARSFWYTNLDIAKRHEDIILYKSYNETPDAYPTYENFDAINVDRTYDIPMDYNGFMGVPITFLDKYNPAQFEIIGLGISNSGLEIGVQPYKPEHKKYRKEIQKRGAVDGDLYMMKDGEVSVPYARVIIKNKRI</sequence>
<dbReference type="Pfam" id="PF13651">
    <property type="entry name" value="EcoRI_methylase"/>
    <property type="match status" value="1"/>
</dbReference>
<name>A0ABS7N2T2_9BACT</name>
<dbReference type="InterPro" id="IPR002052">
    <property type="entry name" value="DNA_methylase_N6_adenine_CS"/>
</dbReference>
<comment type="caution">
    <text evidence="1">The sequence shown here is derived from an EMBL/GenBank/DDBJ whole genome shotgun (WGS) entry which is preliminary data.</text>
</comment>
<accession>A0ABS7N2T2</accession>
<keyword evidence="1" id="KW-0808">Transferase</keyword>
<dbReference type="EMBL" id="JAHVHP010000001">
    <property type="protein sequence ID" value="MBY5950644.1"/>
    <property type="molecule type" value="Genomic_DNA"/>
</dbReference>
<dbReference type="PROSITE" id="PS00092">
    <property type="entry name" value="N6_MTASE"/>
    <property type="match status" value="1"/>
</dbReference>
<dbReference type="RefSeq" id="WP_222583529.1">
    <property type="nucleotide sequence ID" value="NZ_JAHVHP010000001.1"/>
</dbReference>
<keyword evidence="1" id="KW-0489">Methyltransferase</keyword>
<organism evidence="1 2">
    <name type="scientific">Algoriphagus marincola</name>
    <dbReference type="NCBI Taxonomy" id="264027"/>
    <lineage>
        <taxon>Bacteria</taxon>
        <taxon>Pseudomonadati</taxon>
        <taxon>Bacteroidota</taxon>
        <taxon>Cytophagia</taxon>
        <taxon>Cytophagales</taxon>
        <taxon>Cyclobacteriaceae</taxon>
        <taxon>Algoriphagus</taxon>
    </lineage>
</organism>
<protein>
    <submittedName>
        <fullName evidence="1">Adenine-specific methyltransferase EcoRI family protein</fullName>
    </submittedName>
</protein>
<proteinExistence type="predicted"/>
<dbReference type="InterPro" id="IPR025247">
    <property type="entry name" value="EcoRI-like_methylase"/>
</dbReference>
<dbReference type="GO" id="GO:0008168">
    <property type="term" value="F:methyltransferase activity"/>
    <property type="evidence" value="ECO:0007669"/>
    <property type="project" value="UniProtKB-KW"/>
</dbReference>
<dbReference type="Proteomes" id="UP000766609">
    <property type="component" value="Unassembled WGS sequence"/>
</dbReference>
<evidence type="ECO:0000313" key="2">
    <source>
        <dbReference type="Proteomes" id="UP000766609"/>
    </source>
</evidence>